<dbReference type="InterPro" id="IPR036694">
    <property type="entry name" value="Dodecin-like_sf"/>
</dbReference>
<sequence length="79" mass="8981">MDHRTYSIIELVGTSEYTYDDAARRAIARASDSLEGLGWFKVEELRGLIQDGEVAEYQVSLELGFRLLSEAERQTNRPS</sequence>
<dbReference type="InterPro" id="IPR050049">
    <property type="entry name" value="Dodecin_bact"/>
</dbReference>
<dbReference type="NCBIfam" id="NF043052">
    <property type="entry name" value="DodecBact"/>
    <property type="match status" value="1"/>
</dbReference>
<dbReference type="Proteomes" id="UP000712673">
    <property type="component" value="Unassembled WGS sequence"/>
</dbReference>
<dbReference type="Gene3D" id="3.30.1660.10">
    <property type="entry name" value="Flavin-binding protein dodecin"/>
    <property type="match status" value="1"/>
</dbReference>
<comment type="caution">
    <text evidence="1">The sequence shown here is derived from an EMBL/GenBank/DDBJ whole genome shotgun (WGS) entry which is preliminary data.</text>
</comment>
<dbReference type="PANTHER" id="PTHR39324:SF1">
    <property type="entry name" value="CALCIUM DODECIN"/>
    <property type="match status" value="1"/>
</dbReference>
<evidence type="ECO:0000313" key="2">
    <source>
        <dbReference type="Proteomes" id="UP000712673"/>
    </source>
</evidence>
<dbReference type="InterPro" id="IPR009923">
    <property type="entry name" value="Dodecin"/>
</dbReference>
<dbReference type="AlphaFoldDB" id="A0A938B6C9"/>
<dbReference type="InterPro" id="IPR025543">
    <property type="entry name" value="Dodecin-like"/>
</dbReference>
<evidence type="ECO:0008006" key="3">
    <source>
        <dbReference type="Google" id="ProtNLM"/>
    </source>
</evidence>
<evidence type="ECO:0000313" key="1">
    <source>
        <dbReference type="EMBL" id="MBM3226573.1"/>
    </source>
</evidence>
<dbReference type="Pfam" id="PF07311">
    <property type="entry name" value="Dodecin"/>
    <property type="match status" value="1"/>
</dbReference>
<dbReference type="EMBL" id="VGLS01000959">
    <property type="protein sequence ID" value="MBM3226573.1"/>
    <property type="molecule type" value="Genomic_DNA"/>
</dbReference>
<reference evidence="1" key="1">
    <citation type="submission" date="2019-03" db="EMBL/GenBank/DDBJ databases">
        <title>Lake Tanganyika Metagenome-Assembled Genomes (MAGs).</title>
        <authorList>
            <person name="Tran P."/>
        </authorList>
    </citation>
    <scope>NUCLEOTIDE SEQUENCE</scope>
    <source>
        <strain evidence="1">K_DeepCast_65m_m2_066</strain>
    </source>
</reference>
<protein>
    <recommendedName>
        <fullName evidence="3">Dodecin domain-containing protein</fullName>
    </recommendedName>
</protein>
<dbReference type="PANTHER" id="PTHR39324">
    <property type="entry name" value="CALCIUM DODECIN"/>
    <property type="match status" value="1"/>
</dbReference>
<accession>A0A938B6C9</accession>
<dbReference type="SUPFAM" id="SSF89807">
    <property type="entry name" value="Dodecin-like"/>
    <property type="match status" value="1"/>
</dbReference>
<name>A0A938B6C9_UNCTE</name>
<organism evidence="1 2">
    <name type="scientific">Tectimicrobiota bacterium</name>
    <dbReference type="NCBI Taxonomy" id="2528274"/>
    <lineage>
        <taxon>Bacteria</taxon>
        <taxon>Pseudomonadati</taxon>
        <taxon>Nitrospinota/Tectimicrobiota group</taxon>
        <taxon>Candidatus Tectimicrobiota</taxon>
    </lineage>
</organism>
<gene>
    <name evidence="1" type="ORF">FJZ47_22645</name>
</gene>
<proteinExistence type="predicted"/>